<accession>A0A9P8CVI3</accession>
<name>A0A9P8CVI3_9HYPO</name>
<keyword evidence="3" id="KW-1185">Reference proteome</keyword>
<protein>
    <submittedName>
        <fullName evidence="2">Uncharacterized protein</fullName>
    </submittedName>
</protein>
<keyword evidence="1" id="KW-0732">Signal</keyword>
<organism evidence="2 3">
    <name type="scientific">Emericellopsis atlantica</name>
    <dbReference type="NCBI Taxonomy" id="2614577"/>
    <lineage>
        <taxon>Eukaryota</taxon>
        <taxon>Fungi</taxon>
        <taxon>Dikarya</taxon>
        <taxon>Ascomycota</taxon>
        <taxon>Pezizomycotina</taxon>
        <taxon>Sordariomycetes</taxon>
        <taxon>Hypocreomycetidae</taxon>
        <taxon>Hypocreales</taxon>
        <taxon>Bionectriaceae</taxon>
        <taxon>Emericellopsis</taxon>
    </lineage>
</organism>
<gene>
    <name evidence="2" type="ORF">F5Z01DRAFT_323416</name>
</gene>
<sequence length="140" mass="15546">MGHPAQMQPTPPCWVLLDAQTVLALDCQTQLKFVSRCVAADRRSDCVAATYLGERTWKDWCASRSTPNWIRAACQEPRHRVRIGQCHEHALLDAISRSSRATSYQSPCDLSSPVVEVESLSALARSFPGFVDGENELDTL</sequence>
<comment type="caution">
    <text evidence="2">The sequence shown here is derived from an EMBL/GenBank/DDBJ whole genome shotgun (WGS) entry which is preliminary data.</text>
</comment>
<feature type="chain" id="PRO_5040506469" evidence="1">
    <location>
        <begin position="25"/>
        <end position="140"/>
    </location>
</feature>
<dbReference type="RefSeq" id="XP_046122120.1">
    <property type="nucleotide sequence ID" value="XM_046259036.1"/>
</dbReference>
<dbReference type="AlphaFoldDB" id="A0A9P8CVI3"/>
<feature type="signal peptide" evidence="1">
    <location>
        <begin position="1"/>
        <end position="24"/>
    </location>
</feature>
<evidence type="ECO:0000313" key="3">
    <source>
        <dbReference type="Proteomes" id="UP000887229"/>
    </source>
</evidence>
<dbReference type="Proteomes" id="UP000887229">
    <property type="component" value="Unassembled WGS sequence"/>
</dbReference>
<proteinExistence type="predicted"/>
<dbReference type="EMBL" id="MU251244">
    <property type="protein sequence ID" value="KAG9258196.1"/>
    <property type="molecule type" value="Genomic_DNA"/>
</dbReference>
<reference evidence="2" key="1">
    <citation type="journal article" date="2021" name="IMA Fungus">
        <title>Genomic characterization of three marine fungi, including Emericellopsis atlantica sp. nov. with signatures of a generalist lifestyle and marine biomass degradation.</title>
        <authorList>
            <person name="Hagestad O.C."/>
            <person name="Hou L."/>
            <person name="Andersen J.H."/>
            <person name="Hansen E.H."/>
            <person name="Altermark B."/>
            <person name="Li C."/>
            <person name="Kuhnert E."/>
            <person name="Cox R.J."/>
            <person name="Crous P.W."/>
            <person name="Spatafora J.W."/>
            <person name="Lail K."/>
            <person name="Amirebrahimi M."/>
            <person name="Lipzen A."/>
            <person name="Pangilinan J."/>
            <person name="Andreopoulos W."/>
            <person name="Hayes R.D."/>
            <person name="Ng V."/>
            <person name="Grigoriev I.V."/>
            <person name="Jackson S.A."/>
            <person name="Sutton T.D.S."/>
            <person name="Dobson A.D.W."/>
            <person name="Rama T."/>
        </authorList>
    </citation>
    <scope>NUCLEOTIDE SEQUENCE</scope>
    <source>
        <strain evidence="2">TS7</strain>
    </source>
</reference>
<dbReference type="GeneID" id="70289939"/>
<evidence type="ECO:0000256" key="1">
    <source>
        <dbReference type="SAM" id="SignalP"/>
    </source>
</evidence>
<evidence type="ECO:0000313" key="2">
    <source>
        <dbReference type="EMBL" id="KAG9258196.1"/>
    </source>
</evidence>